<evidence type="ECO:0000256" key="12">
    <source>
        <dbReference type="PIRNR" id="PIRNR004862"/>
    </source>
</evidence>
<evidence type="ECO:0000313" key="18">
    <source>
        <dbReference type="Proteomes" id="UP000287649"/>
    </source>
</evidence>
<dbReference type="PRINTS" id="PR01009">
    <property type="entry name" value="FLGMRINGFLIF"/>
</dbReference>
<feature type="domain" description="Flagellar M-ring C-terminal" evidence="16">
    <location>
        <begin position="268"/>
        <end position="450"/>
    </location>
</feature>
<keyword evidence="17" id="KW-0966">Cell projection</keyword>
<keyword evidence="9 14" id="KW-0472">Membrane</keyword>
<evidence type="ECO:0000313" key="17">
    <source>
        <dbReference type="EMBL" id="RUO56769.1"/>
    </source>
</evidence>
<evidence type="ECO:0000256" key="2">
    <source>
        <dbReference type="ARBA" id="ARBA00004117"/>
    </source>
</evidence>
<evidence type="ECO:0000256" key="9">
    <source>
        <dbReference type="ARBA" id="ARBA00023136"/>
    </source>
</evidence>
<comment type="function">
    <text evidence="1 12">The M ring may be actively involved in energy transduction.</text>
</comment>
<evidence type="ECO:0000256" key="3">
    <source>
        <dbReference type="ARBA" id="ARBA00004651"/>
    </source>
</evidence>
<feature type="transmembrane region" description="Helical" evidence="14">
    <location>
        <begin position="475"/>
        <end position="493"/>
    </location>
</feature>
<evidence type="ECO:0000259" key="16">
    <source>
        <dbReference type="Pfam" id="PF08345"/>
    </source>
</evidence>
<evidence type="ECO:0000256" key="11">
    <source>
        <dbReference type="ARBA" id="ARBA00025936"/>
    </source>
</evidence>
<evidence type="ECO:0000256" key="4">
    <source>
        <dbReference type="ARBA" id="ARBA00007971"/>
    </source>
</evidence>
<dbReference type="EMBL" id="PIPX01000001">
    <property type="protein sequence ID" value="RUO56769.1"/>
    <property type="molecule type" value="Genomic_DNA"/>
</dbReference>
<protein>
    <recommendedName>
        <fullName evidence="5 12">Flagellar M-ring protein</fullName>
    </recommendedName>
</protein>
<dbReference type="GO" id="GO:0009431">
    <property type="term" value="C:bacterial-type flagellum basal body, MS ring"/>
    <property type="evidence" value="ECO:0007669"/>
    <property type="project" value="InterPro"/>
</dbReference>
<feature type="region of interest" description="Disordered" evidence="13">
    <location>
        <begin position="1"/>
        <end position="24"/>
    </location>
</feature>
<dbReference type="InterPro" id="IPR043427">
    <property type="entry name" value="YscJ/FliF"/>
</dbReference>
<dbReference type="Pfam" id="PF01514">
    <property type="entry name" value="YscJ_FliF"/>
    <property type="match status" value="1"/>
</dbReference>
<feature type="domain" description="Flagellar M-ring N-terminal" evidence="15">
    <location>
        <begin position="64"/>
        <end position="238"/>
    </location>
</feature>
<dbReference type="InterPro" id="IPR013556">
    <property type="entry name" value="Flag_M-ring_C"/>
</dbReference>
<dbReference type="PANTHER" id="PTHR30046">
    <property type="entry name" value="FLAGELLAR M-RING PROTEIN"/>
    <property type="match status" value="1"/>
</dbReference>
<feature type="region of interest" description="Disordered" evidence="13">
    <location>
        <begin position="319"/>
        <end position="346"/>
    </location>
</feature>
<evidence type="ECO:0000256" key="14">
    <source>
        <dbReference type="SAM" id="Phobius"/>
    </source>
</evidence>
<keyword evidence="6" id="KW-1003">Cell membrane</keyword>
<dbReference type="AlphaFoldDB" id="A0A432Y711"/>
<dbReference type="GO" id="GO:0005886">
    <property type="term" value="C:plasma membrane"/>
    <property type="evidence" value="ECO:0007669"/>
    <property type="project" value="UniProtKB-SubCell"/>
</dbReference>
<dbReference type="InterPro" id="IPR006182">
    <property type="entry name" value="FliF_N_dom"/>
</dbReference>
<dbReference type="NCBIfam" id="TIGR00206">
    <property type="entry name" value="fliF"/>
    <property type="match status" value="1"/>
</dbReference>
<evidence type="ECO:0000256" key="7">
    <source>
        <dbReference type="ARBA" id="ARBA00022692"/>
    </source>
</evidence>
<dbReference type="InterPro" id="IPR000067">
    <property type="entry name" value="FlgMring_FliF"/>
</dbReference>
<dbReference type="PIRSF" id="PIRSF004862">
    <property type="entry name" value="FliF"/>
    <property type="match status" value="1"/>
</dbReference>
<evidence type="ECO:0000256" key="8">
    <source>
        <dbReference type="ARBA" id="ARBA00022989"/>
    </source>
</evidence>
<comment type="similarity">
    <text evidence="4 12">Belongs to the FliF family.</text>
</comment>
<keyword evidence="17" id="KW-0282">Flagellum</keyword>
<dbReference type="InterPro" id="IPR045851">
    <property type="entry name" value="AMP-bd_C_sf"/>
</dbReference>
<accession>A0A432Y711</accession>
<proteinExistence type="inferred from homology"/>
<feature type="compositionally biased region" description="Low complexity" evidence="13">
    <location>
        <begin position="1"/>
        <end position="14"/>
    </location>
</feature>
<reference evidence="18" key="1">
    <citation type="journal article" date="2018" name="Front. Microbiol.">
        <title>Genome-Based Analysis Reveals the Taxonomy and Diversity of the Family Idiomarinaceae.</title>
        <authorList>
            <person name="Liu Y."/>
            <person name="Lai Q."/>
            <person name="Shao Z."/>
        </authorList>
    </citation>
    <scope>NUCLEOTIDE SEQUENCE [LARGE SCALE GENOMIC DNA]</scope>
    <source>
        <strain evidence="18">PO-M2</strain>
    </source>
</reference>
<dbReference type="RefSeq" id="WP_126772293.1">
    <property type="nucleotide sequence ID" value="NZ_PIPX01000001.1"/>
</dbReference>
<evidence type="ECO:0000256" key="10">
    <source>
        <dbReference type="ARBA" id="ARBA00023143"/>
    </source>
</evidence>
<evidence type="ECO:0000259" key="15">
    <source>
        <dbReference type="Pfam" id="PF01514"/>
    </source>
</evidence>
<feature type="transmembrane region" description="Helical" evidence="14">
    <location>
        <begin position="42"/>
        <end position="63"/>
    </location>
</feature>
<keyword evidence="10 12" id="KW-0975">Bacterial flagellum</keyword>
<evidence type="ECO:0000256" key="13">
    <source>
        <dbReference type="SAM" id="MobiDB-lite"/>
    </source>
</evidence>
<dbReference type="Gene3D" id="3.30.300.30">
    <property type="match status" value="1"/>
</dbReference>
<dbReference type="Pfam" id="PF08345">
    <property type="entry name" value="YscJ_FliF_C"/>
    <property type="match status" value="1"/>
</dbReference>
<feature type="compositionally biased region" description="Basic and acidic residues" evidence="13">
    <location>
        <begin position="534"/>
        <end position="555"/>
    </location>
</feature>
<comment type="caution">
    <text evidence="17">The sequence shown here is derived from an EMBL/GenBank/DDBJ whole genome shotgun (WGS) entry which is preliminary data.</text>
</comment>
<comment type="subunit">
    <text evidence="11">The basal body constitutes a major portion of the flagellar organelle and consists of four rings (L,P,S, and M) mounted on a central rod. The M ring is integral to the inner membrane of the cell and may be connected to the flagellar rod via the S ring. The S (supramembrane ring) lies just distal to the M ring. The L and P rings lie in the outer membrane and the periplasmic space, respectively.</text>
</comment>
<sequence length="596" mass="64893">MEATQATATAAGATKPQPNDSNNSAATNGSIAWLMAIKENGLVPLLLGGAAFIGLIFVLLLWVSAPEYRVLYSNLSEADGGRIITELDSRQVPYQIDANGTISVPSDQVHRLRLQLAEQGLPNAGNVGFSLLDNQAFGISQFAEKVNFQRALEGELASSMEALGPVLRARVHLAMAKDSVFVRDRQPAKASVVLTLHPGRKLGDGQIQAIVHMVSSSVADLAPDQVTVVDQHGALLSQKADNDALSGTKLDYVREIERTYQQRIEAILTPILGVDNLQAQVVAEVDFSKREATEERYTPNPTAETAAIRSIQRNLNVNGNGNGAQGVPGALTNTPPGVEPSPVSNAANAENNEQAVANNDADGNYRLQQDQVVNYELDRTISHIQHQQGVLQRLSVAVVVNHRTSTDEEGQPVLVPRSDEEIEYIQRLIRQAMGFSAERGDQLEVVNTAFVPEQEDPVVRAWYEQQALLDLIKQIIKYVAAGVAALLFYLLVLRPLLRRRQAAVEASASPAQRGQLRAVVGDDDEPTGASNATVRERATSTEAARQEPVKDDFNWPEKNSNQSYNEALTKAKEAAETNPRQVARILQNWIDEDDHV</sequence>
<evidence type="ECO:0000256" key="5">
    <source>
        <dbReference type="ARBA" id="ARBA00017949"/>
    </source>
</evidence>
<dbReference type="Proteomes" id="UP000287649">
    <property type="component" value="Unassembled WGS sequence"/>
</dbReference>
<dbReference type="OrthoDB" id="8554211at2"/>
<dbReference type="GO" id="GO:0003774">
    <property type="term" value="F:cytoskeletal motor activity"/>
    <property type="evidence" value="ECO:0007669"/>
    <property type="project" value="InterPro"/>
</dbReference>
<feature type="region of interest" description="Disordered" evidence="13">
    <location>
        <begin position="513"/>
        <end position="560"/>
    </location>
</feature>
<dbReference type="GO" id="GO:0071973">
    <property type="term" value="P:bacterial-type flagellum-dependent cell motility"/>
    <property type="evidence" value="ECO:0007669"/>
    <property type="project" value="InterPro"/>
</dbReference>
<keyword evidence="18" id="KW-1185">Reference proteome</keyword>
<keyword evidence="8 14" id="KW-1133">Transmembrane helix</keyword>
<comment type="subcellular location">
    <subcellularLocation>
        <location evidence="2 12">Bacterial flagellum basal body</location>
    </subcellularLocation>
    <subcellularLocation>
        <location evidence="3">Cell membrane</location>
        <topology evidence="3">Multi-pass membrane protein</topology>
    </subcellularLocation>
</comment>
<keyword evidence="17" id="KW-0969">Cilium</keyword>
<keyword evidence="7 14" id="KW-0812">Transmembrane</keyword>
<organism evidence="17 18">
    <name type="scientific">Pseudidiomarina homiensis</name>
    <dbReference type="NCBI Taxonomy" id="364198"/>
    <lineage>
        <taxon>Bacteria</taxon>
        <taxon>Pseudomonadati</taxon>
        <taxon>Pseudomonadota</taxon>
        <taxon>Gammaproteobacteria</taxon>
        <taxon>Alteromonadales</taxon>
        <taxon>Idiomarinaceae</taxon>
        <taxon>Pseudidiomarina</taxon>
    </lineage>
</organism>
<evidence type="ECO:0000256" key="1">
    <source>
        <dbReference type="ARBA" id="ARBA00003820"/>
    </source>
</evidence>
<gene>
    <name evidence="17" type="ORF">CWI70_08555</name>
</gene>
<evidence type="ECO:0000256" key="6">
    <source>
        <dbReference type="ARBA" id="ARBA00022475"/>
    </source>
</evidence>
<name>A0A432Y711_9GAMM</name>
<dbReference type="PANTHER" id="PTHR30046:SF0">
    <property type="entry name" value="FLAGELLAR M-RING PROTEIN"/>
    <property type="match status" value="1"/>
</dbReference>